<evidence type="ECO:0000313" key="2">
    <source>
        <dbReference type="EMBL" id="QTE21820.1"/>
    </source>
</evidence>
<gene>
    <name evidence="2" type="ORF">J3359_13485</name>
    <name evidence="3" type="ORF">J3359_13690</name>
</gene>
<dbReference type="RefSeq" id="WP_208077369.1">
    <property type="nucleotide sequence ID" value="NZ_CP071869.1"/>
</dbReference>
<sequence>MQNDKLFYGKLFLISVGLLLVNDFYLKYQFHNYLTGKLSDFVGLFAFPYFVSLLFKSKVKTIYILTGILFVFWKSSSSQFAIDFLNNIGIGINRVVDYSDLIALLILPLSYRYRTKNTSGIKKINFLPKEFIIGICSFAFIATTLPKERGEINLKSTYETEFEMQKDSVLRKMFKYYQSDNDPKYQAVIELPEKRSRIIVSTIISETENDRTKVQLDSILFFVTEARGFFGVQKKNVDYVKELKLKDFEQLFTEQIINELNKK</sequence>
<keyword evidence="4" id="KW-1185">Reference proteome</keyword>
<dbReference type="Proteomes" id="UP000663920">
    <property type="component" value="Chromosome"/>
</dbReference>
<feature type="transmembrane region" description="Helical" evidence="1">
    <location>
        <begin position="38"/>
        <end position="55"/>
    </location>
</feature>
<accession>A0A975CM98</accession>
<dbReference type="AlphaFoldDB" id="A0A975CM98"/>
<proteinExistence type="predicted"/>
<dbReference type="EMBL" id="CP071869">
    <property type="protein sequence ID" value="QTE21861.1"/>
    <property type="molecule type" value="Genomic_DNA"/>
</dbReference>
<protein>
    <submittedName>
        <fullName evidence="2">Uncharacterized protein</fullName>
    </submittedName>
</protein>
<keyword evidence="1" id="KW-0812">Transmembrane</keyword>
<evidence type="ECO:0000313" key="3">
    <source>
        <dbReference type="EMBL" id="QTE21861.1"/>
    </source>
</evidence>
<keyword evidence="1" id="KW-1133">Transmembrane helix</keyword>
<evidence type="ECO:0000256" key="1">
    <source>
        <dbReference type="SAM" id="Phobius"/>
    </source>
</evidence>
<dbReference type="EMBL" id="CP071869">
    <property type="protein sequence ID" value="QTE21820.1"/>
    <property type="molecule type" value="Genomic_DNA"/>
</dbReference>
<feature type="transmembrane region" description="Helical" evidence="1">
    <location>
        <begin position="130"/>
        <end position="146"/>
    </location>
</feature>
<dbReference type="KEGG" id="pcea:J3359_13690"/>
<feature type="transmembrane region" description="Helical" evidence="1">
    <location>
        <begin position="7"/>
        <end position="26"/>
    </location>
</feature>
<dbReference type="KEGG" id="pcea:J3359_13485"/>
<reference evidence="2 4" key="1">
    <citation type="submission" date="2021-03" db="EMBL/GenBank/DDBJ databases">
        <title>Complete genome of Polaribacter_sp.SM13.</title>
        <authorList>
            <person name="Jeong S.W."/>
            <person name="Bae J.W."/>
        </authorList>
    </citation>
    <scope>NUCLEOTIDE SEQUENCE [LARGE SCALE GENOMIC DNA]</scope>
    <source>
        <strain evidence="2 4">SM13</strain>
    </source>
</reference>
<keyword evidence="1" id="KW-0472">Membrane</keyword>
<evidence type="ECO:0000313" key="4">
    <source>
        <dbReference type="Proteomes" id="UP000663920"/>
    </source>
</evidence>
<organism evidence="2 4">
    <name type="scientific">Polaribacter cellanae</name>
    <dbReference type="NCBI Taxonomy" id="2818493"/>
    <lineage>
        <taxon>Bacteria</taxon>
        <taxon>Pseudomonadati</taxon>
        <taxon>Bacteroidota</taxon>
        <taxon>Flavobacteriia</taxon>
        <taxon>Flavobacteriales</taxon>
        <taxon>Flavobacteriaceae</taxon>
    </lineage>
</organism>
<name>A0A975CM98_9FLAO</name>